<gene>
    <name evidence="2" type="ORF">J1N35_011653</name>
</gene>
<dbReference type="InterPro" id="IPR052929">
    <property type="entry name" value="RNase_H-like_EbsB-rel"/>
</dbReference>
<dbReference type="Pfam" id="PF13456">
    <property type="entry name" value="RVT_3"/>
    <property type="match status" value="1"/>
</dbReference>
<sequence length="208" mass="24060">MGVDWSILNENMDFRSWLNVVFQNKGHDVGEIAATTAWALWQARNKRIMEEKRQSVQDICSIIFSIIREMRELRNKTPIQVKTMIPTWKPPQEPFVKVNCDAAFKATLHQSYSDFVIRNNKGDSRTMIVKINQVLLDYSDMGTYIEEIKIKASSFQHISFHHVDRRANMVAHMIAKEGISLPKDRFWVEELPEAAKAFLARDLSGMSS</sequence>
<accession>A0A9D3W4G3</accession>
<dbReference type="GO" id="GO:0003676">
    <property type="term" value="F:nucleic acid binding"/>
    <property type="evidence" value="ECO:0007669"/>
    <property type="project" value="InterPro"/>
</dbReference>
<proteinExistence type="predicted"/>
<feature type="domain" description="RNase H type-1" evidence="1">
    <location>
        <begin position="121"/>
        <end position="177"/>
    </location>
</feature>
<name>A0A9D3W4G3_9ROSI</name>
<organism evidence="2 3">
    <name type="scientific">Gossypium stocksii</name>
    <dbReference type="NCBI Taxonomy" id="47602"/>
    <lineage>
        <taxon>Eukaryota</taxon>
        <taxon>Viridiplantae</taxon>
        <taxon>Streptophyta</taxon>
        <taxon>Embryophyta</taxon>
        <taxon>Tracheophyta</taxon>
        <taxon>Spermatophyta</taxon>
        <taxon>Magnoliopsida</taxon>
        <taxon>eudicotyledons</taxon>
        <taxon>Gunneridae</taxon>
        <taxon>Pentapetalae</taxon>
        <taxon>rosids</taxon>
        <taxon>malvids</taxon>
        <taxon>Malvales</taxon>
        <taxon>Malvaceae</taxon>
        <taxon>Malvoideae</taxon>
        <taxon>Gossypium</taxon>
    </lineage>
</organism>
<dbReference type="InterPro" id="IPR002156">
    <property type="entry name" value="RNaseH_domain"/>
</dbReference>
<dbReference type="AlphaFoldDB" id="A0A9D3W4G3"/>
<dbReference type="PANTHER" id="PTHR47074">
    <property type="entry name" value="BNAC02G40300D PROTEIN"/>
    <property type="match status" value="1"/>
</dbReference>
<evidence type="ECO:0000313" key="2">
    <source>
        <dbReference type="EMBL" id="KAH1107885.1"/>
    </source>
</evidence>
<keyword evidence="3" id="KW-1185">Reference proteome</keyword>
<dbReference type="Proteomes" id="UP000828251">
    <property type="component" value="Unassembled WGS sequence"/>
</dbReference>
<dbReference type="PANTHER" id="PTHR47074:SF61">
    <property type="entry name" value="RNASE H TYPE-1 DOMAIN-CONTAINING PROTEIN"/>
    <property type="match status" value="1"/>
</dbReference>
<dbReference type="GO" id="GO:0004523">
    <property type="term" value="F:RNA-DNA hybrid ribonuclease activity"/>
    <property type="evidence" value="ECO:0007669"/>
    <property type="project" value="InterPro"/>
</dbReference>
<evidence type="ECO:0000259" key="1">
    <source>
        <dbReference type="Pfam" id="PF13456"/>
    </source>
</evidence>
<dbReference type="EMBL" id="JAIQCV010000004">
    <property type="protein sequence ID" value="KAH1107885.1"/>
    <property type="molecule type" value="Genomic_DNA"/>
</dbReference>
<comment type="caution">
    <text evidence="2">The sequence shown here is derived from an EMBL/GenBank/DDBJ whole genome shotgun (WGS) entry which is preliminary data.</text>
</comment>
<dbReference type="OrthoDB" id="1752174at2759"/>
<reference evidence="2 3" key="1">
    <citation type="journal article" date="2021" name="Plant Biotechnol. J.">
        <title>Multi-omics assisted identification of the key and species-specific regulatory components of drought-tolerant mechanisms in Gossypium stocksii.</title>
        <authorList>
            <person name="Yu D."/>
            <person name="Ke L."/>
            <person name="Zhang D."/>
            <person name="Wu Y."/>
            <person name="Sun Y."/>
            <person name="Mei J."/>
            <person name="Sun J."/>
            <person name="Sun Y."/>
        </authorList>
    </citation>
    <scope>NUCLEOTIDE SEQUENCE [LARGE SCALE GENOMIC DNA]</scope>
    <source>
        <strain evidence="3">cv. E1</strain>
        <tissue evidence="2">Leaf</tissue>
    </source>
</reference>
<protein>
    <recommendedName>
        <fullName evidence="1">RNase H type-1 domain-containing protein</fullName>
    </recommendedName>
</protein>
<evidence type="ECO:0000313" key="3">
    <source>
        <dbReference type="Proteomes" id="UP000828251"/>
    </source>
</evidence>